<proteinExistence type="predicted"/>
<evidence type="ECO:0000313" key="3">
    <source>
        <dbReference type="Proteomes" id="UP000324748"/>
    </source>
</evidence>
<reference evidence="3 4" key="1">
    <citation type="submission" date="2019-05" db="EMBL/GenBank/DDBJ databases">
        <title>Emergence of the Ug99 lineage of the wheat stem rust pathogen through somatic hybridization.</title>
        <authorList>
            <person name="Li F."/>
            <person name="Upadhyaya N.M."/>
            <person name="Sperschneider J."/>
            <person name="Matny O."/>
            <person name="Nguyen-Phuc H."/>
            <person name="Mago R."/>
            <person name="Raley C."/>
            <person name="Miller M.E."/>
            <person name="Silverstein K.A.T."/>
            <person name="Henningsen E."/>
            <person name="Hirsch C.D."/>
            <person name="Visser B."/>
            <person name="Pretorius Z.A."/>
            <person name="Steffenson B.J."/>
            <person name="Schwessinger B."/>
            <person name="Dodds P.N."/>
            <person name="Figueroa M."/>
        </authorList>
    </citation>
    <scope>NUCLEOTIDE SEQUENCE [LARGE SCALE GENOMIC DNA]</scope>
    <source>
        <strain evidence="1">21-0</strain>
        <strain evidence="2 4">Ug99</strain>
    </source>
</reference>
<accession>A0A5B0R4N3</accession>
<dbReference type="AlphaFoldDB" id="A0A5B0R4N3"/>
<evidence type="ECO:0000313" key="1">
    <source>
        <dbReference type="EMBL" id="KAA1100169.1"/>
    </source>
</evidence>
<name>A0A5B0R4N3_PUCGR</name>
<dbReference type="EMBL" id="VDEP01000242">
    <property type="protein sequence ID" value="KAA1120661.1"/>
    <property type="molecule type" value="Genomic_DNA"/>
</dbReference>
<evidence type="ECO:0000313" key="4">
    <source>
        <dbReference type="Proteomes" id="UP000325313"/>
    </source>
</evidence>
<dbReference type="Proteomes" id="UP000324748">
    <property type="component" value="Unassembled WGS sequence"/>
</dbReference>
<dbReference type="Proteomes" id="UP000325313">
    <property type="component" value="Unassembled WGS sequence"/>
</dbReference>
<gene>
    <name evidence="1" type="ORF">PGT21_030833</name>
    <name evidence="2" type="ORF">PGTUg99_019494</name>
</gene>
<dbReference type="OrthoDB" id="2509684at2759"/>
<organism evidence="2 4">
    <name type="scientific">Puccinia graminis f. sp. tritici</name>
    <dbReference type="NCBI Taxonomy" id="56615"/>
    <lineage>
        <taxon>Eukaryota</taxon>
        <taxon>Fungi</taxon>
        <taxon>Dikarya</taxon>
        <taxon>Basidiomycota</taxon>
        <taxon>Pucciniomycotina</taxon>
        <taxon>Pucciniomycetes</taxon>
        <taxon>Pucciniales</taxon>
        <taxon>Pucciniaceae</taxon>
        <taxon>Puccinia</taxon>
    </lineage>
</organism>
<sequence length="189" mass="21185">MKWKEPETGRQPAGQTWEIIDVDDIEVSQDSRVGSKKRSWLWNHFNERDRQATTILPAPSRTLSILPTKPVCPGPIMLFNVPRYLFLAGLLLINQSLAASCSVCDGKLREVSYRVVICNDPITCDKGDTHGTCTATKYVSSMVCKKCNTPSIVEECEQKDSHNRLACTAHPNTPPFWTGKFRGWDGQSD</sequence>
<dbReference type="EMBL" id="VSWC01000054">
    <property type="protein sequence ID" value="KAA1100169.1"/>
    <property type="molecule type" value="Genomic_DNA"/>
</dbReference>
<keyword evidence="3" id="KW-1185">Reference proteome</keyword>
<evidence type="ECO:0000313" key="2">
    <source>
        <dbReference type="EMBL" id="KAA1120661.1"/>
    </source>
</evidence>
<protein>
    <submittedName>
        <fullName evidence="2">Uncharacterized protein</fullName>
    </submittedName>
</protein>
<comment type="caution">
    <text evidence="2">The sequence shown here is derived from an EMBL/GenBank/DDBJ whole genome shotgun (WGS) entry which is preliminary data.</text>
</comment>